<dbReference type="GO" id="GO:0022857">
    <property type="term" value="F:transmembrane transporter activity"/>
    <property type="evidence" value="ECO:0007669"/>
    <property type="project" value="TreeGrafter"/>
</dbReference>
<organism evidence="9 10">
    <name type="scientific">Demequina activiva</name>
    <dbReference type="NCBI Taxonomy" id="1582364"/>
    <lineage>
        <taxon>Bacteria</taxon>
        <taxon>Bacillati</taxon>
        <taxon>Actinomycetota</taxon>
        <taxon>Actinomycetes</taxon>
        <taxon>Micrococcales</taxon>
        <taxon>Demequinaceae</taxon>
        <taxon>Demequina</taxon>
    </lineage>
</organism>
<keyword evidence="2" id="KW-1003">Cell membrane</keyword>
<evidence type="ECO:0000259" key="8">
    <source>
        <dbReference type="Pfam" id="PF02687"/>
    </source>
</evidence>
<evidence type="ECO:0000256" key="3">
    <source>
        <dbReference type="ARBA" id="ARBA00022692"/>
    </source>
</evidence>
<protein>
    <recommendedName>
        <fullName evidence="8">ABC3 transporter permease C-terminal domain-containing protein</fullName>
    </recommendedName>
</protein>
<reference evidence="9" key="1">
    <citation type="submission" date="2021-01" db="EMBL/GenBank/DDBJ databases">
        <title>Whole genome shotgun sequence of Demequina activiva NBRC 110675.</title>
        <authorList>
            <person name="Komaki H."/>
            <person name="Tamura T."/>
        </authorList>
    </citation>
    <scope>NUCLEOTIDE SEQUENCE</scope>
    <source>
        <strain evidence="9">NBRC 110675</strain>
    </source>
</reference>
<feature type="transmembrane region" description="Helical" evidence="7">
    <location>
        <begin position="418"/>
        <end position="437"/>
    </location>
</feature>
<evidence type="ECO:0000256" key="5">
    <source>
        <dbReference type="ARBA" id="ARBA00023136"/>
    </source>
</evidence>
<keyword evidence="5 7" id="KW-0472">Membrane</keyword>
<dbReference type="PANTHER" id="PTHR30572:SF4">
    <property type="entry name" value="ABC TRANSPORTER PERMEASE YTRF"/>
    <property type="match status" value="1"/>
</dbReference>
<feature type="transmembrane region" description="Helical" evidence="7">
    <location>
        <begin position="197"/>
        <end position="223"/>
    </location>
</feature>
<feature type="transmembrane region" description="Helical" evidence="7">
    <location>
        <begin position="364"/>
        <end position="387"/>
    </location>
</feature>
<dbReference type="InterPro" id="IPR003838">
    <property type="entry name" value="ABC3_permease_C"/>
</dbReference>
<evidence type="ECO:0000256" key="7">
    <source>
        <dbReference type="SAM" id="Phobius"/>
    </source>
</evidence>
<feature type="transmembrane region" description="Helical" evidence="7">
    <location>
        <begin position="335"/>
        <end position="358"/>
    </location>
</feature>
<dbReference type="PANTHER" id="PTHR30572">
    <property type="entry name" value="MEMBRANE COMPONENT OF TRANSPORTER-RELATED"/>
    <property type="match status" value="1"/>
</dbReference>
<feature type="transmembrane region" description="Helical" evidence="7">
    <location>
        <begin position="244"/>
        <end position="272"/>
    </location>
</feature>
<comment type="subcellular location">
    <subcellularLocation>
        <location evidence="1">Cell membrane</location>
        <topology evidence="1">Multi-pass membrane protein</topology>
    </subcellularLocation>
</comment>
<dbReference type="Pfam" id="PF02687">
    <property type="entry name" value="FtsX"/>
    <property type="match status" value="2"/>
</dbReference>
<feature type="domain" description="ABC3 transporter permease C-terminal" evidence="8">
    <location>
        <begin position="611"/>
        <end position="722"/>
    </location>
</feature>
<comment type="caution">
    <text evidence="9">The sequence shown here is derived from an EMBL/GenBank/DDBJ whole genome shotgun (WGS) entry which is preliminary data.</text>
</comment>
<evidence type="ECO:0000256" key="1">
    <source>
        <dbReference type="ARBA" id="ARBA00004651"/>
    </source>
</evidence>
<name>A0A919Q211_9MICO</name>
<feature type="transmembrane region" description="Helical" evidence="7">
    <location>
        <begin position="292"/>
        <end position="314"/>
    </location>
</feature>
<feature type="domain" description="ABC3 transporter permease C-terminal" evidence="8">
    <location>
        <begin position="203"/>
        <end position="315"/>
    </location>
</feature>
<evidence type="ECO:0000256" key="2">
    <source>
        <dbReference type="ARBA" id="ARBA00022475"/>
    </source>
</evidence>
<dbReference type="Proteomes" id="UP000652354">
    <property type="component" value="Unassembled WGS sequence"/>
</dbReference>
<keyword evidence="10" id="KW-1185">Reference proteome</keyword>
<evidence type="ECO:0000256" key="6">
    <source>
        <dbReference type="ARBA" id="ARBA00038076"/>
    </source>
</evidence>
<evidence type="ECO:0000313" key="10">
    <source>
        <dbReference type="Proteomes" id="UP000652354"/>
    </source>
</evidence>
<comment type="similarity">
    <text evidence="6">Belongs to the ABC-4 integral membrane protein family.</text>
</comment>
<feature type="transmembrane region" description="Helical" evidence="7">
    <location>
        <begin position="658"/>
        <end position="677"/>
    </location>
</feature>
<feature type="transmembrane region" description="Helical" evidence="7">
    <location>
        <begin position="20"/>
        <end position="44"/>
    </location>
</feature>
<dbReference type="EMBL" id="BONR01000001">
    <property type="protein sequence ID" value="GIG53451.1"/>
    <property type="molecule type" value="Genomic_DNA"/>
</dbReference>
<dbReference type="RefSeq" id="WP_203652917.1">
    <property type="nucleotide sequence ID" value="NZ_BONR01000001.1"/>
</dbReference>
<gene>
    <name evidence="9" type="ORF">Dac01nite_02030</name>
</gene>
<sequence length="731" mass="75320">MRPAAARLLLLNGAPAYGRLAGIVAGVAAGTAMMLVLLGAFLHLPEREDRVAWLTPDGDYAQFDASDQMIPREPQSDALLSATLVDVFDGRTFDGLALAVTPDTTVTMPADIAPPAAGEYYASPAMIELIDSVPASQLGDRWGTLLGPLPDEMLRGPSHRAVLAGVDWEELDTWSSAVVQEEFRTTGPNSASATFRIVVAMGAIALLVPMVLLISIVSALGAAERRERLATVRLIGAGRRAMAILSGLEMAVASLAGALVGVGIAAAVRPLAAQLSINGSTMTVADVTTSPAWTAVVVLGIAALGAGTAAWRAYRDDVGALGATRERAEKPVTAWRTSTLVAGIVIFAGSTAAIRWIPNSATTWQYPLILGFALIAFGIVAAGPWITRRTSLALGARTSSAAGVVAAGRLGRHPRATFRAVAGLVAAVFIVSVFAGGSSAIAGESRVVDAEGMLATDTLVTYLGDDDDAQALAEAVDGIEGVEGAAVGWFSPDATVSGVVFAADDARAIGAIDVPPSGLVAVDLFDMMVGPELSGTDRPGVAEASDADPTALEPSHLLVLTDGSREAIETARTAIVAEASSSLAPSTRVDMEVRGAADVNNELSVMAYLGMGIAIAISALALSVASVAAMLERRRTFGLLRLGGMPVRQLRQTIATEAAVPLAVTLLLSAVLGFAVAGAVLESLSDDLSLQWPDPRYWLALATSLAVAALGIVGTFSAVRRSTELESTRFE</sequence>
<keyword evidence="3 7" id="KW-0812">Transmembrane</keyword>
<feature type="transmembrane region" description="Helical" evidence="7">
    <location>
        <begin position="697"/>
        <end position="719"/>
    </location>
</feature>
<feature type="transmembrane region" description="Helical" evidence="7">
    <location>
        <begin position="605"/>
        <end position="631"/>
    </location>
</feature>
<dbReference type="AlphaFoldDB" id="A0A919Q211"/>
<evidence type="ECO:0000313" key="9">
    <source>
        <dbReference type="EMBL" id="GIG53451.1"/>
    </source>
</evidence>
<proteinExistence type="inferred from homology"/>
<dbReference type="InterPro" id="IPR050250">
    <property type="entry name" value="Macrolide_Exporter_MacB"/>
</dbReference>
<keyword evidence="4 7" id="KW-1133">Transmembrane helix</keyword>
<evidence type="ECO:0000256" key="4">
    <source>
        <dbReference type="ARBA" id="ARBA00022989"/>
    </source>
</evidence>
<accession>A0A919Q211</accession>
<dbReference type="GO" id="GO:0005886">
    <property type="term" value="C:plasma membrane"/>
    <property type="evidence" value="ECO:0007669"/>
    <property type="project" value="UniProtKB-SubCell"/>
</dbReference>